<dbReference type="RefSeq" id="WP_110937953.1">
    <property type="nucleotide sequence ID" value="NZ_KZ614147.1"/>
</dbReference>
<dbReference type="EMBL" id="PDOE01000018">
    <property type="protein sequence ID" value="RKL65361.1"/>
    <property type="molecule type" value="Genomic_DNA"/>
</dbReference>
<accession>A0A3A9K4V7</accession>
<reference evidence="1 2" key="1">
    <citation type="submission" date="2017-10" db="EMBL/GenBank/DDBJ databases">
        <title>Bacillus sp. nov., a halophilic bacterium isolated from a Keqin Lake.</title>
        <authorList>
            <person name="Wang H."/>
        </authorList>
    </citation>
    <scope>NUCLEOTIDE SEQUENCE [LARGE SCALE GENOMIC DNA]</scope>
    <source>
        <strain evidence="1 2">KCTC 13187</strain>
    </source>
</reference>
<protein>
    <submittedName>
        <fullName evidence="1">Uncharacterized protein</fullName>
    </submittedName>
</protein>
<gene>
    <name evidence="1" type="ORF">CR203_21405</name>
</gene>
<dbReference type="AlphaFoldDB" id="A0A3A9K4V7"/>
<keyword evidence="2" id="KW-1185">Reference proteome</keyword>
<evidence type="ECO:0000313" key="1">
    <source>
        <dbReference type="EMBL" id="RKL65361.1"/>
    </source>
</evidence>
<proteinExistence type="predicted"/>
<sequence>MIDSTSFLKELYEGQEGYVVISPALIDESGNKGPSKFLESYSFKIDKSYEASMMIQKLKLKHHVYRFEAK</sequence>
<organism evidence="1 2">
    <name type="scientific">Salipaludibacillus neizhouensis</name>
    <dbReference type="NCBI Taxonomy" id="885475"/>
    <lineage>
        <taxon>Bacteria</taxon>
        <taxon>Bacillati</taxon>
        <taxon>Bacillota</taxon>
        <taxon>Bacilli</taxon>
        <taxon>Bacillales</taxon>
        <taxon>Bacillaceae</taxon>
    </lineage>
</organism>
<name>A0A3A9K4V7_9BACI</name>
<dbReference type="Proteomes" id="UP000281498">
    <property type="component" value="Unassembled WGS sequence"/>
</dbReference>
<comment type="caution">
    <text evidence="1">The sequence shown here is derived from an EMBL/GenBank/DDBJ whole genome shotgun (WGS) entry which is preliminary data.</text>
</comment>
<evidence type="ECO:0000313" key="2">
    <source>
        <dbReference type="Proteomes" id="UP000281498"/>
    </source>
</evidence>